<dbReference type="InterPro" id="IPR044142">
    <property type="entry name" value="AhpF_NTD_N"/>
</dbReference>
<evidence type="ECO:0000256" key="6">
    <source>
        <dbReference type="ARBA" id="ARBA00023027"/>
    </source>
</evidence>
<dbReference type="CDD" id="cd03026">
    <property type="entry name" value="AhpF_NTD_C"/>
    <property type="match status" value="1"/>
</dbReference>
<dbReference type="Pfam" id="PF07992">
    <property type="entry name" value="Pyr_redox_2"/>
    <property type="match status" value="1"/>
</dbReference>
<dbReference type="InterPro" id="IPR008255">
    <property type="entry name" value="Pyr_nucl-diS_OxRdtase_2_AS"/>
</dbReference>
<dbReference type="GO" id="GO:0032991">
    <property type="term" value="C:protein-containing complex"/>
    <property type="evidence" value="ECO:0007669"/>
    <property type="project" value="UniProtKB-ARBA"/>
</dbReference>
<dbReference type="InterPro" id="IPR036249">
    <property type="entry name" value="Thioredoxin-like_sf"/>
</dbReference>
<comment type="subunit">
    <text evidence="2">Homodimer.</text>
</comment>
<dbReference type="RefSeq" id="WP_013721800.1">
    <property type="nucleotide sequence ID" value="NC_015422.1"/>
</dbReference>
<dbReference type="FunFam" id="3.50.50.60:FF:000007">
    <property type="entry name" value="Alkyl hydroperoxide reductase, F subunit"/>
    <property type="match status" value="1"/>
</dbReference>
<evidence type="ECO:0000256" key="9">
    <source>
        <dbReference type="PIRSR" id="PIRSR000238-1"/>
    </source>
</evidence>
<dbReference type="Proteomes" id="UP000007938">
    <property type="component" value="Chromosome"/>
</dbReference>
<dbReference type="HOGENOM" id="CLU_031864_4_0_4"/>
<dbReference type="SUPFAM" id="SSF51905">
    <property type="entry name" value="FAD/NAD(P)-binding domain"/>
    <property type="match status" value="1"/>
</dbReference>
<evidence type="ECO:0000256" key="4">
    <source>
        <dbReference type="ARBA" id="ARBA00022827"/>
    </source>
</evidence>
<accession>F4G3Y4</accession>
<feature type="binding site" evidence="9">
    <location>
        <begin position="478"/>
        <end position="488"/>
    </location>
    <ligand>
        <name>FAD</name>
        <dbReference type="ChEBI" id="CHEBI:57692"/>
    </ligand>
</feature>
<keyword evidence="7 10" id="KW-1015">Disulfide bond</keyword>
<keyword evidence="6 9" id="KW-0520">NAD</keyword>
<dbReference type="InterPro" id="IPR036188">
    <property type="entry name" value="FAD/NAD-bd_sf"/>
</dbReference>
<dbReference type="EC" id="1.6.99.3" evidence="13"/>
<dbReference type="GO" id="GO:0000302">
    <property type="term" value="P:response to reactive oxygen species"/>
    <property type="evidence" value="ECO:0007669"/>
    <property type="project" value="InterPro"/>
</dbReference>
<evidence type="ECO:0000256" key="5">
    <source>
        <dbReference type="ARBA" id="ARBA00023002"/>
    </source>
</evidence>
<name>F4G3Y4_ALIDK</name>
<keyword evidence="14" id="KW-1185">Reference proteome</keyword>
<dbReference type="Pfam" id="PF13192">
    <property type="entry name" value="Thioredoxin_3"/>
    <property type="match status" value="1"/>
</dbReference>
<dbReference type="GO" id="GO:0050660">
    <property type="term" value="F:flavin adenine dinucleotide binding"/>
    <property type="evidence" value="ECO:0007669"/>
    <property type="project" value="InterPro"/>
</dbReference>
<proteinExistence type="inferred from homology"/>
<dbReference type="GO" id="GO:0102039">
    <property type="term" value="F:NADH-dependent peroxiredoxin activity"/>
    <property type="evidence" value="ECO:0007669"/>
    <property type="project" value="InterPro"/>
</dbReference>
<protein>
    <submittedName>
        <fullName evidence="13">Alkyl hydroperoxide reductase, F subunit</fullName>
        <ecNumber evidence="13">1.6.99.3</ecNumber>
    </submittedName>
</protein>
<dbReference type="PRINTS" id="PR00469">
    <property type="entry name" value="PNDRDTASEII"/>
</dbReference>
<evidence type="ECO:0000256" key="10">
    <source>
        <dbReference type="PIRSR" id="PIRSR000238-2"/>
    </source>
</evidence>
<dbReference type="InterPro" id="IPR012081">
    <property type="entry name" value="Alkyl_hydroperoxide_Rdtase_suF"/>
</dbReference>
<keyword evidence="4 9" id="KW-0274">FAD</keyword>
<evidence type="ECO:0000256" key="3">
    <source>
        <dbReference type="ARBA" id="ARBA00022630"/>
    </source>
</evidence>
<dbReference type="InterPro" id="IPR023753">
    <property type="entry name" value="FAD/NAD-binding_dom"/>
</dbReference>
<organism evidence="13 14">
    <name type="scientific">Alicycliphilus denitrificans (strain DSM 14773 / CIP 107495 / K601)</name>
    <dbReference type="NCBI Taxonomy" id="596154"/>
    <lineage>
        <taxon>Bacteria</taxon>
        <taxon>Pseudomonadati</taxon>
        <taxon>Pseudomonadota</taxon>
        <taxon>Betaproteobacteria</taxon>
        <taxon>Burkholderiales</taxon>
        <taxon>Comamonadaceae</taxon>
        <taxon>Alicycliphilus</taxon>
    </lineage>
</organism>
<dbReference type="CDD" id="cd02974">
    <property type="entry name" value="AhpF_NTD_N"/>
    <property type="match status" value="1"/>
</dbReference>
<gene>
    <name evidence="13" type="ordered locus">Alide2_1654</name>
</gene>
<dbReference type="InterPro" id="IPR012336">
    <property type="entry name" value="Thioredoxin-like_fold"/>
</dbReference>
<evidence type="ECO:0000256" key="7">
    <source>
        <dbReference type="ARBA" id="ARBA00023157"/>
    </source>
</evidence>
<evidence type="ECO:0000313" key="13">
    <source>
        <dbReference type="EMBL" id="AEB84045.1"/>
    </source>
</evidence>
<feature type="domain" description="FAD/NAD(P)-binding" evidence="11">
    <location>
        <begin position="213"/>
        <end position="504"/>
    </location>
</feature>
<dbReference type="EMBL" id="CP002657">
    <property type="protein sequence ID" value="AEB84045.1"/>
    <property type="molecule type" value="Genomic_DNA"/>
</dbReference>
<comment type="cofactor">
    <cofactor evidence="9">
        <name>FAD</name>
        <dbReference type="ChEBI" id="CHEBI:57692"/>
    </cofactor>
    <text evidence="9">Binds 1 FAD per subunit.</text>
</comment>
<feature type="domain" description="Thioredoxin-like fold" evidence="12">
    <location>
        <begin position="120"/>
        <end position="194"/>
    </location>
</feature>
<evidence type="ECO:0000259" key="11">
    <source>
        <dbReference type="Pfam" id="PF07992"/>
    </source>
</evidence>
<dbReference type="PRINTS" id="PR00368">
    <property type="entry name" value="FADPNR"/>
</dbReference>
<dbReference type="STRING" id="596154.Alide2_1654"/>
<dbReference type="KEGG" id="adk:Alide2_1654"/>
<keyword evidence="8 10" id="KW-0676">Redox-active center</keyword>
<dbReference type="InterPro" id="IPR044141">
    <property type="entry name" value="AhpF_NTD_C"/>
</dbReference>
<evidence type="ECO:0000256" key="1">
    <source>
        <dbReference type="ARBA" id="ARBA00009333"/>
    </source>
</evidence>
<dbReference type="InterPro" id="IPR050097">
    <property type="entry name" value="Ferredoxin-NADP_redctase_2"/>
</dbReference>
<dbReference type="Gene3D" id="3.40.30.80">
    <property type="match status" value="1"/>
</dbReference>
<reference evidence="13 14" key="2">
    <citation type="submission" date="2011-04" db="EMBL/GenBank/DDBJ databases">
        <title>Complete sequence of chromosome of Alicycliphilus denitrificans K601.</title>
        <authorList>
            <consortium name="US DOE Joint Genome Institute"/>
            <person name="Lucas S."/>
            <person name="Han J."/>
            <person name="Lapidus A."/>
            <person name="Cheng J.-F."/>
            <person name="Goodwin L."/>
            <person name="Pitluck S."/>
            <person name="Peters L."/>
            <person name="Zeytun A."/>
            <person name="Detter J.C."/>
            <person name="Han C."/>
            <person name="Tapia R."/>
            <person name="Land M."/>
            <person name="Hauser L."/>
            <person name="Kyrpides N."/>
            <person name="Ivanova N."/>
            <person name="Mikhailova N."/>
            <person name="Pagani I."/>
            <person name="Oosterkamp M."/>
            <person name="Pieper D."/>
            <person name="van Berkel W."/>
            <person name="Langenhoff A."/>
            <person name="Smidt H."/>
            <person name="Stams A."/>
            <person name="Woyke T."/>
        </authorList>
    </citation>
    <scope>NUCLEOTIDE SEQUENCE [LARGE SCALE GENOMIC DNA]</scope>
    <source>
        <strain evidence="14">DSM 14773 / CIP 107495 / K601</strain>
    </source>
</reference>
<feature type="disulfide bond" description="Redox-active" evidence="10">
    <location>
        <begin position="345"/>
        <end position="348"/>
    </location>
</feature>
<dbReference type="NCBIfam" id="TIGR03140">
    <property type="entry name" value="AhpF"/>
    <property type="match status" value="1"/>
</dbReference>
<evidence type="ECO:0000256" key="8">
    <source>
        <dbReference type="ARBA" id="ARBA00023284"/>
    </source>
</evidence>
<dbReference type="PANTHER" id="PTHR48105">
    <property type="entry name" value="THIOREDOXIN REDUCTASE 1-RELATED-RELATED"/>
    <property type="match status" value="1"/>
</dbReference>
<dbReference type="eggNOG" id="COG3634">
    <property type="taxonomic scope" value="Bacteria"/>
</dbReference>
<dbReference type="AlphaFoldDB" id="F4G3Y4"/>
<evidence type="ECO:0000313" key="14">
    <source>
        <dbReference type="Proteomes" id="UP000007938"/>
    </source>
</evidence>
<reference evidence="13 14" key="1">
    <citation type="journal article" date="2011" name="J. Bacteriol.">
        <title>Genome Sequences of Alicycliphilus denitrificans Strains BC and K601T.</title>
        <authorList>
            <person name="Oosterkamp M.J."/>
            <person name="Veuskens T."/>
            <person name="Plugge C.M."/>
            <person name="Langenhoff A.A."/>
            <person name="Gerritse J."/>
            <person name="van Berkel W.J."/>
            <person name="Pieper D.H."/>
            <person name="Junca H."/>
            <person name="Goodwin L.A."/>
            <person name="Daligault H.E."/>
            <person name="Bruce D.C."/>
            <person name="Detter J.C."/>
            <person name="Tapia R."/>
            <person name="Han C.S."/>
            <person name="Land M.L."/>
            <person name="Hauser L.J."/>
            <person name="Smidt H."/>
            <person name="Stams A.J."/>
        </authorList>
    </citation>
    <scope>NUCLEOTIDE SEQUENCE [LARGE SCALE GENOMIC DNA]</scope>
    <source>
        <strain evidence="14">DSM 14773 / CIP 107495 / K601</strain>
    </source>
</reference>
<keyword evidence="3" id="KW-0285">Flavoprotein</keyword>
<dbReference type="PROSITE" id="PS51354">
    <property type="entry name" value="GLUTAREDOXIN_2"/>
    <property type="match status" value="1"/>
</dbReference>
<keyword evidence="5 13" id="KW-0560">Oxidoreductase</keyword>
<dbReference type="GO" id="GO:0016668">
    <property type="term" value="F:oxidoreductase activity, acting on a sulfur group of donors, NAD(P) as acceptor"/>
    <property type="evidence" value="ECO:0007669"/>
    <property type="project" value="UniProtKB-ARBA"/>
</dbReference>
<keyword evidence="9" id="KW-0521">NADP</keyword>
<feature type="binding site" evidence="9">
    <location>
        <begin position="357"/>
        <end position="371"/>
    </location>
    <ligand>
        <name>NAD(+)</name>
        <dbReference type="ChEBI" id="CHEBI:57540"/>
    </ligand>
</feature>
<dbReference type="GO" id="GO:0005829">
    <property type="term" value="C:cytosol"/>
    <property type="evidence" value="ECO:0007669"/>
    <property type="project" value="UniProtKB-ARBA"/>
</dbReference>
<dbReference type="GO" id="GO:0051287">
    <property type="term" value="F:NAD binding"/>
    <property type="evidence" value="ECO:0007669"/>
    <property type="project" value="InterPro"/>
</dbReference>
<sequence>MLDDQLKSQLAAYLERVTQPFEMVASLDDGETSAQMRELLTTIQSLRSDKISLRTDGQDARKPSFTLQRVGAGTSLRFAGLPLGHEFTSLVLALLWTGGHPPKVEQDLIEQVRSLDGDFNFEVYMSLTCHNCPDVVQALSLMAVLNPKVKTTVIEGGAFQQEVTEREIMAVPMVYLNGQVFGAGRMELAEIVAKLDTGAARREAAKLSAKEAFDVLIVGGGPAGAAAAVYAARKGIRTGVAAERFGGQVNDTLDIENYISIPRTEGPQFAAALQQHVNAYDVDVMNLQRAKALRPASQSGGLIEVEMDNGAVLKSKTVILSTGARWRNMNVPGEEQYRTKGVAYCPHCDGPLYKGKRVAVIGGGNSGVEAAIDLAGVVAHVTVFEFMPQLKADAVLQKKLASLPNVDVVLNAQTTEVLGDGSKVNALAYKDRATGEEKRVELEGIFVQIGLLPNTDWLMGTVELSKFGEIVIDAKGQTSVPGVFAAGDCTTVPYKQIVIAAGAGATAALSAFDHLIRTSVPQ</sequence>
<dbReference type="PROSITE" id="PS00573">
    <property type="entry name" value="PYRIDINE_REDOX_2"/>
    <property type="match status" value="1"/>
</dbReference>
<evidence type="ECO:0000256" key="2">
    <source>
        <dbReference type="ARBA" id="ARBA00011738"/>
    </source>
</evidence>
<comment type="similarity">
    <text evidence="1">Belongs to the class-II pyridine nucleotide-disulfide oxidoreductase family.</text>
</comment>
<dbReference type="OrthoDB" id="9806179at2"/>
<dbReference type="SUPFAM" id="SSF52833">
    <property type="entry name" value="Thioredoxin-like"/>
    <property type="match status" value="2"/>
</dbReference>
<dbReference type="PIRSF" id="PIRSF000238">
    <property type="entry name" value="AhpF"/>
    <property type="match status" value="1"/>
</dbReference>
<evidence type="ECO:0000259" key="12">
    <source>
        <dbReference type="Pfam" id="PF13192"/>
    </source>
</evidence>
<feature type="binding site" evidence="9">
    <location>
        <begin position="214"/>
        <end position="229"/>
    </location>
    <ligand>
        <name>FAD</name>
        <dbReference type="ChEBI" id="CHEBI:57692"/>
    </ligand>
</feature>
<dbReference type="Gene3D" id="3.50.50.60">
    <property type="entry name" value="FAD/NAD(P)-binding domain"/>
    <property type="match status" value="2"/>
</dbReference>